<sequence>MAEVKRLPDDGGAWFHFRVGQNGAEVYTTTKDMPNGKVKTVTWLDMTVHDHPAFIVAKGIIDINELDPVYMTHILGTISNTPEELAVDAIVCYPVDEIGLEAEVYDNRADSRAVFINTMHDIY</sequence>
<reference evidence="1 2" key="1">
    <citation type="journal article" date="2015" name="Appl. Environ. Microbiol.">
        <title>Effects of actin-like proteins encoded by two Bacillus pumilus phages on unstable lysogeny, revealed by genomic analysis.</title>
        <authorList>
            <person name="Yuan Y."/>
            <person name="Peng Q."/>
            <person name="Wu D."/>
            <person name="Kou Z."/>
            <person name="Wu Y."/>
            <person name="Liu P."/>
            <person name="Gao M."/>
        </authorList>
    </citation>
    <scope>NUCLEOTIDE SEQUENCE [LARGE SCALE GENOMIC DNA]</scope>
</reference>
<organism evidence="1 2">
    <name type="scientific">Bacillus phage Bp8p-T</name>
    <dbReference type="NCBI Taxonomy" id="1445811"/>
    <lineage>
        <taxon>Viruses</taxon>
        <taxon>Duplodnaviria</taxon>
        <taxon>Heunggongvirae</taxon>
        <taxon>Uroviricota</taxon>
        <taxon>Caudoviricetes</taxon>
        <taxon>Herelleviridae</taxon>
        <taxon>Bastillevirinae</taxon>
        <taxon>Agatevirus</taxon>
        <taxon>Agatevirus Bp8pC</taxon>
    </lineage>
</organism>
<protein>
    <submittedName>
        <fullName evidence="1">Uncharacterized protein</fullName>
    </submittedName>
</protein>
<evidence type="ECO:0000313" key="2">
    <source>
        <dbReference type="Proteomes" id="UP000030233"/>
    </source>
</evidence>
<accession>A0A0A0PLL3</accession>
<name>A0A0A0PLL3_9CAUD</name>
<evidence type="ECO:0000313" key="1">
    <source>
        <dbReference type="EMBL" id="AHJ87821.1"/>
    </source>
</evidence>
<gene>
    <name evidence="1" type="ORF">Bp8pT_180</name>
</gene>
<dbReference type="EMBL" id="KJ010548">
    <property type="protein sequence ID" value="AHJ87821.1"/>
    <property type="molecule type" value="Genomic_DNA"/>
</dbReference>
<proteinExistence type="predicted"/>
<dbReference type="Proteomes" id="UP000030233">
    <property type="component" value="Segment"/>
</dbReference>